<feature type="transmembrane region" description="Helical" evidence="10">
    <location>
        <begin position="145"/>
        <end position="164"/>
    </location>
</feature>
<feature type="transmembrane region" description="Helical" evidence="10">
    <location>
        <begin position="214"/>
        <end position="236"/>
    </location>
</feature>
<dbReference type="FunFam" id="1.20.1420.30:FF:000021">
    <property type="entry name" value="Vacuolar calcium ion transporter"/>
    <property type="match status" value="1"/>
</dbReference>
<dbReference type="AlphaFoldDB" id="A0A319C778"/>
<feature type="transmembrane region" description="Helical" evidence="10">
    <location>
        <begin position="58"/>
        <end position="75"/>
    </location>
</feature>
<feature type="transmembrane region" description="Helical" evidence="10">
    <location>
        <begin position="402"/>
        <end position="422"/>
    </location>
</feature>
<evidence type="ECO:0000256" key="6">
    <source>
        <dbReference type="ARBA" id="ARBA00022837"/>
    </source>
</evidence>
<comment type="function">
    <text evidence="10">Has a role in promoting intracellular calcium ion sequestration via the exchange of calcium ions for hydrogen ions across the vacuolar membrane. Involved also in manganese ion homeostasis via its uptake into the vacuole.</text>
</comment>
<feature type="domain" description="Sodium/calcium exchanger membrane region" evidence="12">
    <location>
        <begin position="79"/>
        <end position="238"/>
    </location>
</feature>
<dbReference type="OrthoDB" id="1699231at2759"/>
<sequence>MTGLSTENGSTEPDERAALLGDIARSNSGLRPRQQKQHWSHWPRRVAHLTWSTLVRDYVNVLLIFVPLGIVSGALHWDSTVIFTLNFLAIIPLASLLSFATEELAATMGQALGGLMNATFGNAVELIVSIIALKDNQIRVVQASMLGSILSNILLVLGCCFFVGGLKYSQQSFNSTVASTMSSLMTVSSASLIIPATLYASLSGSKDKEQRRDNILILSHGTAIILLVLYVMYLYFQLKSHAELFEAANDELNDTENQGGEVEEAEEEERLLSPWAATVALIVVTVLVAICADYLVGSIDSIVTKTGMSRTFIGLVLIPIVGNAAEHVTAVVVAWKGKMDLAIGVAIGSSLQIALFVTPFLVILGWIMNVDMTLHFHIFETMAFFISGLVVTFLIQDGKSNYLEGGLCLGMYLILAIAFYIYPDDVNEDALFNH</sequence>
<dbReference type="Gene3D" id="1.20.1420.30">
    <property type="entry name" value="NCX, central ion-binding region"/>
    <property type="match status" value="2"/>
</dbReference>
<comment type="subcellular location">
    <subcellularLocation>
        <location evidence="1">Endomembrane system</location>
        <topology evidence="1">Multi-pass membrane protein</topology>
    </subcellularLocation>
    <subcellularLocation>
        <location evidence="10">Vacuole membrane</location>
    </subcellularLocation>
</comment>
<dbReference type="NCBIfam" id="TIGR00378">
    <property type="entry name" value="cax"/>
    <property type="match status" value="1"/>
</dbReference>
<keyword evidence="5 10" id="KW-0812">Transmembrane</keyword>
<keyword evidence="4 10" id="KW-0109">Calcium transport</keyword>
<keyword evidence="7 10" id="KW-1133">Transmembrane helix</keyword>
<dbReference type="InterPro" id="IPR004798">
    <property type="entry name" value="CAX-like"/>
</dbReference>
<feature type="transmembrane region" description="Helical" evidence="10">
    <location>
        <begin position="112"/>
        <end position="133"/>
    </location>
</feature>
<dbReference type="GO" id="GO:0000329">
    <property type="term" value="C:fungal-type vacuole membrane"/>
    <property type="evidence" value="ECO:0007669"/>
    <property type="project" value="TreeGrafter"/>
</dbReference>
<dbReference type="GO" id="GO:0015369">
    <property type="term" value="F:calcium:proton antiporter activity"/>
    <property type="evidence" value="ECO:0007669"/>
    <property type="project" value="UniProtKB-UniRule"/>
</dbReference>
<evidence type="ECO:0000256" key="2">
    <source>
        <dbReference type="ARBA" id="ARBA00008170"/>
    </source>
</evidence>
<dbReference type="InterPro" id="IPR004837">
    <property type="entry name" value="NaCa_Exmemb"/>
</dbReference>
<evidence type="ECO:0000256" key="11">
    <source>
        <dbReference type="SAM" id="Coils"/>
    </source>
</evidence>
<evidence type="ECO:0000313" key="13">
    <source>
        <dbReference type="EMBL" id="PYH64682.1"/>
    </source>
</evidence>
<comment type="similarity">
    <text evidence="2 10">Belongs to the Ca(2+):cation antiporter (CaCA) (TC 2.A.19) family.</text>
</comment>
<evidence type="ECO:0000256" key="3">
    <source>
        <dbReference type="ARBA" id="ARBA00022448"/>
    </source>
</evidence>
<feature type="transmembrane region" description="Helical" evidence="10">
    <location>
        <begin position="82"/>
        <end position="100"/>
    </location>
</feature>
<feature type="coiled-coil region" evidence="11">
    <location>
        <begin position="238"/>
        <end position="265"/>
    </location>
</feature>
<keyword evidence="10" id="KW-0926">Vacuole</keyword>
<dbReference type="PANTHER" id="PTHR31503">
    <property type="entry name" value="VACUOLAR CALCIUM ION TRANSPORTER"/>
    <property type="match status" value="1"/>
</dbReference>
<organism evidence="13 14">
    <name type="scientific">Aspergillus vadensis (strain CBS 113365 / IMI 142717 / IBT 24658)</name>
    <dbReference type="NCBI Taxonomy" id="1448311"/>
    <lineage>
        <taxon>Eukaryota</taxon>
        <taxon>Fungi</taxon>
        <taxon>Dikarya</taxon>
        <taxon>Ascomycota</taxon>
        <taxon>Pezizomycotina</taxon>
        <taxon>Eurotiomycetes</taxon>
        <taxon>Eurotiomycetidae</taxon>
        <taxon>Eurotiales</taxon>
        <taxon>Aspergillaceae</taxon>
        <taxon>Aspergillus</taxon>
        <taxon>Aspergillus subgen. Circumdati</taxon>
    </lineage>
</organism>
<accession>A0A319C778</accession>
<comment type="caution">
    <text evidence="10">Lacks conserved residue(s) required for the propagation of feature annotation.</text>
</comment>
<feature type="domain" description="Sodium/calcium exchanger membrane region" evidence="12">
    <location>
        <begin position="277"/>
        <end position="420"/>
    </location>
</feature>
<feature type="transmembrane region" description="Helical" evidence="10">
    <location>
        <begin position="184"/>
        <end position="202"/>
    </location>
</feature>
<keyword evidence="11" id="KW-0175">Coiled coil</keyword>
<dbReference type="PANTHER" id="PTHR31503:SF22">
    <property type="entry name" value="VACUOLAR CALCIUM ION TRANSPORTER"/>
    <property type="match status" value="1"/>
</dbReference>
<evidence type="ECO:0000256" key="5">
    <source>
        <dbReference type="ARBA" id="ARBA00022692"/>
    </source>
</evidence>
<feature type="transmembrane region" description="Helical" evidence="10">
    <location>
        <begin position="374"/>
        <end position="395"/>
    </location>
</feature>
<evidence type="ECO:0000256" key="8">
    <source>
        <dbReference type="ARBA" id="ARBA00023065"/>
    </source>
</evidence>
<feature type="transmembrane region" description="Helical" evidence="10">
    <location>
        <begin position="275"/>
        <end position="296"/>
    </location>
</feature>
<evidence type="ECO:0000256" key="4">
    <source>
        <dbReference type="ARBA" id="ARBA00022568"/>
    </source>
</evidence>
<dbReference type="Proteomes" id="UP000248405">
    <property type="component" value="Unassembled WGS sequence"/>
</dbReference>
<keyword evidence="3 10" id="KW-0813">Transport</keyword>
<dbReference type="FunFam" id="1.20.1420.30:FF:000011">
    <property type="entry name" value="Vacuolar calcium ion transporter"/>
    <property type="match status" value="1"/>
</dbReference>
<gene>
    <name evidence="13" type="ORF">BO88DRAFT_419279</name>
</gene>
<keyword evidence="6 10" id="KW-0106">Calcium</keyword>
<evidence type="ECO:0000256" key="1">
    <source>
        <dbReference type="ARBA" id="ARBA00004127"/>
    </source>
</evidence>
<dbReference type="GO" id="GO:0012505">
    <property type="term" value="C:endomembrane system"/>
    <property type="evidence" value="ECO:0007669"/>
    <property type="project" value="UniProtKB-SubCell"/>
</dbReference>
<dbReference type="InterPro" id="IPR044880">
    <property type="entry name" value="NCX_ion-bd_dom_sf"/>
</dbReference>
<evidence type="ECO:0000256" key="10">
    <source>
        <dbReference type="RuleBase" id="RU365028"/>
    </source>
</evidence>
<dbReference type="NCBIfam" id="TIGR00846">
    <property type="entry name" value="caca2"/>
    <property type="match status" value="1"/>
</dbReference>
<keyword evidence="10" id="KW-0050">Antiport</keyword>
<evidence type="ECO:0000313" key="14">
    <source>
        <dbReference type="Proteomes" id="UP000248405"/>
    </source>
</evidence>
<evidence type="ECO:0000256" key="7">
    <source>
        <dbReference type="ARBA" id="ARBA00022989"/>
    </source>
</evidence>
<reference evidence="13" key="1">
    <citation type="submission" date="2016-12" db="EMBL/GenBank/DDBJ databases">
        <title>The genomes of Aspergillus section Nigri reveals drivers in fungal speciation.</title>
        <authorList>
            <consortium name="DOE Joint Genome Institute"/>
            <person name="Vesth T.C."/>
            <person name="Nybo J."/>
            <person name="Theobald S."/>
            <person name="Brandl J."/>
            <person name="Frisvad J.C."/>
            <person name="Nielsen K.F."/>
            <person name="Lyhne E.K."/>
            <person name="Kogle M.E."/>
            <person name="Kuo A."/>
            <person name="Riley R."/>
            <person name="Clum A."/>
            <person name="Nolan M."/>
            <person name="Lipzen A."/>
            <person name="Salamov A."/>
            <person name="Henrissat B."/>
            <person name="Wiebenga A."/>
            <person name="De Vries R.P."/>
            <person name="Grigoriev I.V."/>
            <person name="Mortensen U.H."/>
            <person name="Andersen M.R."/>
            <person name="Baker S.E."/>
        </authorList>
    </citation>
    <scope>NUCLEOTIDE SEQUENCE [LARGE SCALE GENOMIC DNA]</scope>
    <source>
        <strain evidence="13">CBS 113365</strain>
    </source>
</reference>
<keyword evidence="8 10" id="KW-0406">Ion transport</keyword>
<evidence type="ECO:0000256" key="9">
    <source>
        <dbReference type="ARBA" id="ARBA00023136"/>
    </source>
</evidence>
<keyword evidence="9 10" id="KW-0472">Membrane</keyword>
<name>A0A319C778_ASPVC</name>
<evidence type="ECO:0000259" key="12">
    <source>
        <dbReference type="Pfam" id="PF01699"/>
    </source>
</evidence>
<dbReference type="Pfam" id="PF01699">
    <property type="entry name" value="Na_Ca_ex"/>
    <property type="match status" value="2"/>
</dbReference>
<keyword evidence="14" id="KW-1185">Reference proteome</keyword>
<dbReference type="GO" id="GO:0006874">
    <property type="term" value="P:intracellular calcium ion homeostasis"/>
    <property type="evidence" value="ECO:0007669"/>
    <property type="project" value="TreeGrafter"/>
</dbReference>
<dbReference type="EMBL" id="KZ821642">
    <property type="protein sequence ID" value="PYH64682.1"/>
    <property type="molecule type" value="Genomic_DNA"/>
</dbReference>
<dbReference type="GeneID" id="37212975"/>
<feature type="transmembrane region" description="Helical" evidence="10">
    <location>
        <begin position="341"/>
        <end position="368"/>
    </location>
</feature>
<proteinExistence type="inferred from homology"/>
<dbReference type="RefSeq" id="XP_025558476.1">
    <property type="nucleotide sequence ID" value="XM_025708383.1"/>
</dbReference>
<protein>
    <recommendedName>
        <fullName evidence="10">Vacuolar calcium ion transporter</fullName>
    </recommendedName>
</protein>
<dbReference type="InterPro" id="IPR004713">
    <property type="entry name" value="CaH_exchang"/>
</dbReference>